<name>A0A251RKU7_HELAN</name>
<feature type="domain" description="Knottins-like" evidence="5">
    <location>
        <begin position="68"/>
        <end position="113"/>
    </location>
</feature>
<evidence type="ECO:0000313" key="6">
    <source>
        <dbReference type="EMBL" id="KAF5753327.1"/>
    </source>
</evidence>
<dbReference type="Proteomes" id="UP000215914">
    <property type="component" value="Chromosome 17"/>
</dbReference>
<dbReference type="Gene3D" id="3.30.30.10">
    <property type="entry name" value="Knottin, scorpion toxin-like"/>
    <property type="match status" value="1"/>
</dbReference>
<evidence type="ECO:0000256" key="3">
    <source>
        <dbReference type="ARBA" id="ARBA00022729"/>
    </source>
</evidence>
<dbReference type="EMBL" id="MNCJ02000332">
    <property type="protein sequence ID" value="KAF5753327.1"/>
    <property type="molecule type" value="Genomic_DNA"/>
</dbReference>
<dbReference type="PANTHER" id="PTHR33147">
    <property type="entry name" value="DEFENSIN-LIKE PROTEIN 1"/>
    <property type="match status" value="1"/>
</dbReference>
<keyword evidence="8" id="KW-1185">Reference proteome</keyword>
<dbReference type="PROSITE" id="PS00940">
    <property type="entry name" value="GAMMA_THIONIN"/>
    <property type="match status" value="1"/>
</dbReference>
<reference evidence="7" key="2">
    <citation type="submission" date="2017-02" db="EMBL/GenBank/DDBJ databases">
        <title>Sunflower complete genome.</title>
        <authorList>
            <person name="Langlade N."/>
            <person name="Munos S."/>
        </authorList>
    </citation>
    <scope>NUCLEOTIDE SEQUENCE [LARGE SCALE GENOMIC DNA]</scope>
    <source>
        <tissue evidence="7">Leaves</tissue>
    </source>
</reference>
<dbReference type="PRINTS" id="PR00288">
    <property type="entry name" value="PUROTHIONIN"/>
</dbReference>
<evidence type="ECO:0000259" key="5">
    <source>
        <dbReference type="SMART" id="SM00505"/>
    </source>
</evidence>
<gene>
    <name evidence="7" type="ORF">HannXRQ_Chr17g0533331</name>
    <name evidence="6" type="ORF">HanXRQr2_Chr17g0778881</name>
</gene>
<dbReference type="EMBL" id="CM007906">
    <property type="protein sequence ID" value="OTF84827.1"/>
    <property type="molecule type" value="Genomic_DNA"/>
</dbReference>
<comment type="subcellular location">
    <subcellularLocation>
        <location evidence="1">Secreted</location>
    </subcellularLocation>
</comment>
<evidence type="ECO:0000256" key="2">
    <source>
        <dbReference type="ARBA" id="ARBA00022525"/>
    </source>
</evidence>
<dbReference type="InParanoid" id="A0A251RKU7"/>
<dbReference type="InterPro" id="IPR008176">
    <property type="entry name" value="Defensin_plant"/>
</dbReference>
<dbReference type="GO" id="GO:0006952">
    <property type="term" value="P:defense response"/>
    <property type="evidence" value="ECO:0000318"/>
    <property type="project" value="GO_Central"/>
</dbReference>
<keyword evidence="3" id="KW-0732">Signal</keyword>
<dbReference type="GO" id="GO:0005576">
    <property type="term" value="C:extracellular region"/>
    <property type="evidence" value="ECO:0007669"/>
    <property type="project" value="UniProtKB-SubCell"/>
</dbReference>
<accession>A0A251RKU7</accession>
<sequence length="113" mass="12832">MCRCMGYMCQEHASTSLHYSHDHLYFSIINPDLHSKPSIINHISMEKISIFLILLLILVPFKEAEGRNCESQSHKFEGRCMSNHNCGLVCRNEGFTSGVCRGARGRCFCTKTC</sequence>
<dbReference type="InterPro" id="IPR036574">
    <property type="entry name" value="Scorpion_toxin-like_sf"/>
</dbReference>
<dbReference type="PANTHER" id="PTHR33147:SF133">
    <property type="entry name" value="DEFENSIN-LIKE PROTEIN 6-RELATED"/>
    <property type="match status" value="1"/>
</dbReference>
<dbReference type="Gramene" id="mRNA:HanXRQr2_Chr17g0778881">
    <property type="protein sequence ID" value="mRNA:HanXRQr2_Chr17g0778881"/>
    <property type="gene ID" value="HanXRQr2_Chr17g0778881"/>
</dbReference>
<evidence type="ECO:0000313" key="7">
    <source>
        <dbReference type="EMBL" id="OTF84827.1"/>
    </source>
</evidence>
<evidence type="ECO:0000256" key="1">
    <source>
        <dbReference type="ARBA" id="ARBA00004613"/>
    </source>
</evidence>
<organism evidence="7 8">
    <name type="scientific">Helianthus annuus</name>
    <name type="common">Common sunflower</name>
    <dbReference type="NCBI Taxonomy" id="4232"/>
    <lineage>
        <taxon>Eukaryota</taxon>
        <taxon>Viridiplantae</taxon>
        <taxon>Streptophyta</taxon>
        <taxon>Embryophyta</taxon>
        <taxon>Tracheophyta</taxon>
        <taxon>Spermatophyta</taxon>
        <taxon>Magnoliopsida</taxon>
        <taxon>eudicotyledons</taxon>
        <taxon>Gunneridae</taxon>
        <taxon>Pentapetalae</taxon>
        <taxon>asterids</taxon>
        <taxon>campanulids</taxon>
        <taxon>Asterales</taxon>
        <taxon>Asteraceae</taxon>
        <taxon>Asteroideae</taxon>
        <taxon>Heliantheae alliance</taxon>
        <taxon>Heliantheae</taxon>
        <taxon>Helianthus</taxon>
    </lineage>
</organism>
<reference evidence="6 8" key="1">
    <citation type="journal article" date="2017" name="Nature">
        <title>The sunflower genome provides insights into oil metabolism, flowering and Asterid evolution.</title>
        <authorList>
            <person name="Badouin H."/>
            <person name="Gouzy J."/>
            <person name="Grassa C.J."/>
            <person name="Murat F."/>
            <person name="Staton S.E."/>
            <person name="Cottret L."/>
            <person name="Lelandais-Briere C."/>
            <person name="Owens G.L."/>
            <person name="Carrere S."/>
            <person name="Mayjonade B."/>
            <person name="Legrand L."/>
            <person name="Gill N."/>
            <person name="Kane N.C."/>
            <person name="Bowers J.E."/>
            <person name="Hubner S."/>
            <person name="Bellec A."/>
            <person name="Berard A."/>
            <person name="Berges H."/>
            <person name="Blanchet N."/>
            <person name="Boniface M.C."/>
            <person name="Brunel D."/>
            <person name="Catrice O."/>
            <person name="Chaidir N."/>
            <person name="Claudel C."/>
            <person name="Donnadieu C."/>
            <person name="Faraut T."/>
            <person name="Fievet G."/>
            <person name="Helmstetter N."/>
            <person name="King M."/>
            <person name="Knapp S.J."/>
            <person name="Lai Z."/>
            <person name="Le Paslier M.C."/>
            <person name="Lippi Y."/>
            <person name="Lorenzon L."/>
            <person name="Mandel J.R."/>
            <person name="Marage G."/>
            <person name="Marchand G."/>
            <person name="Marquand E."/>
            <person name="Bret-Mestries E."/>
            <person name="Morien E."/>
            <person name="Nambeesan S."/>
            <person name="Nguyen T."/>
            <person name="Pegot-Espagnet P."/>
            <person name="Pouilly N."/>
            <person name="Raftis F."/>
            <person name="Sallet E."/>
            <person name="Schiex T."/>
            <person name="Thomas J."/>
            <person name="Vandecasteele C."/>
            <person name="Vares D."/>
            <person name="Vear F."/>
            <person name="Vautrin S."/>
            <person name="Crespi M."/>
            <person name="Mangin B."/>
            <person name="Burke J.M."/>
            <person name="Salse J."/>
            <person name="Munos S."/>
            <person name="Vincourt P."/>
            <person name="Rieseberg L.H."/>
            <person name="Langlade N.B."/>
        </authorList>
    </citation>
    <scope>NUCLEOTIDE SEQUENCE [LARGE SCALE GENOMIC DNA]</scope>
    <source>
        <strain evidence="8">cv. SF193</strain>
        <tissue evidence="6">Leaves</tissue>
    </source>
</reference>
<dbReference type="Pfam" id="PF00304">
    <property type="entry name" value="Gamma-thionin"/>
    <property type="match status" value="1"/>
</dbReference>
<proteinExistence type="predicted"/>
<evidence type="ECO:0000313" key="8">
    <source>
        <dbReference type="Proteomes" id="UP000215914"/>
    </source>
</evidence>
<dbReference type="InterPro" id="IPR003614">
    <property type="entry name" value="Knottins"/>
</dbReference>
<dbReference type="AlphaFoldDB" id="A0A251RKU7"/>
<dbReference type="SUPFAM" id="SSF57095">
    <property type="entry name" value="Scorpion toxin-like"/>
    <property type="match status" value="1"/>
</dbReference>
<keyword evidence="2" id="KW-0964">Secreted</keyword>
<protein>
    <submittedName>
        <fullName evidence="6">Defensin, plant, knottin, scorpion toxin-like superfamily</fullName>
    </submittedName>
    <submittedName>
        <fullName evidence="7">Putative gamma-thionin</fullName>
    </submittedName>
</protein>
<reference evidence="6" key="3">
    <citation type="submission" date="2020-06" db="EMBL/GenBank/DDBJ databases">
        <title>Helianthus annuus Genome sequencing and assembly Release 2.</title>
        <authorList>
            <person name="Gouzy J."/>
            <person name="Langlade N."/>
            <person name="Munos S."/>
        </authorList>
    </citation>
    <scope>NUCLEOTIDE SEQUENCE</scope>
    <source>
        <tissue evidence="6">Leaves</tissue>
    </source>
</reference>
<keyword evidence="4" id="KW-1015">Disulfide bond</keyword>
<dbReference type="SMART" id="SM00505">
    <property type="entry name" value="Knot1"/>
    <property type="match status" value="1"/>
</dbReference>
<evidence type="ECO:0000256" key="4">
    <source>
        <dbReference type="ARBA" id="ARBA00023157"/>
    </source>
</evidence>
<dbReference type="CDD" id="cd00107">
    <property type="entry name" value="Knot1"/>
    <property type="match status" value="1"/>
</dbReference>